<keyword evidence="6" id="KW-0067">ATP-binding</keyword>
<proteinExistence type="predicted"/>
<dbReference type="EMBL" id="CAMPGE010008196">
    <property type="protein sequence ID" value="CAI2367102.1"/>
    <property type="molecule type" value="Genomic_DNA"/>
</dbReference>
<dbReference type="Gene3D" id="1.10.510.10">
    <property type="entry name" value="Transferase(Phosphotransferase) domain 1"/>
    <property type="match status" value="1"/>
</dbReference>
<keyword evidence="5" id="KW-0418">Kinase</keyword>
<accession>A0AAD1UI53</accession>
<comment type="catalytic activity">
    <reaction evidence="8">
        <text>L-seryl-[protein] + ATP = O-phospho-L-seryl-[protein] + ADP + H(+)</text>
        <dbReference type="Rhea" id="RHEA:17989"/>
        <dbReference type="Rhea" id="RHEA-COMP:9863"/>
        <dbReference type="Rhea" id="RHEA-COMP:11604"/>
        <dbReference type="ChEBI" id="CHEBI:15378"/>
        <dbReference type="ChEBI" id="CHEBI:29999"/>
        <dbReference type="ChEBI" id="CHEBI:30616"/>
        <dbReference type="ChEBI" id="CHEBI:83421"/>
        <dbReference type="ChEBI" id="CHEBI:456216"/>
        <dbReference type="EC" id="2.7.11.1"/>
    </reaction>
</comment>
<gene>
    <name evidence="11" type="ORF">ECRASSUSDP1_LOCUS8379</name>
</gene>
<keyword evidence="3" id="KW-0808">Transferase</keyword>
<dbReference type="InterPro" id="IPR001245">
    <property type="entry name" value="Ser-Thr/Tyr_kinase_cat_dom"/>
</dbReference>
<dbReference type="InterPro" id="IPR008271">
    <property type="entry name" value="Ser/Thr_kinase_AS"/>
</dbReference>
<dbReference type="PROSITE" id="PS00108">
    <property type="entry name" value="PROTEIN_KINASE_ST"/>
    <property type="match status" value="1"/>
</dbReference>
<dbReference type="PRINTS" id="PR00109">
    <property type="entry name" value="TYRKINASE"/>
</dbReference>
<protein>
    <recommendedName>
        <fullName evidence="1">non-specific serine/threonine protein kinase</fullName>
        <ecNumber evidence="1">2.7.11.1</ecNumber>
    </recommendedName>
</protein>
<dbReference type="InterPro" id="IPR011009">
    <property type="entry name" value="Kinase-like_dom_sf"/>
</dbReference>
<evidence type="ECO:0000256" key="9">
    <source>
        <dbReference type="SAM" id="MobiDB-lite"/>
    </source>
</evidence>
<keyword evidence="4" id="KW-0547">Nucleotide-binding</keyword>
<evidence type="ECO:0000256" key="8">
    <source>
        <dbReference type="ARBA" id="ARBA00048679"/>
    </source>
</evidence>
<evidence type="ECO:0000256" key="3">
    <source>
        <dbReference type="ARBA" id="ARBA00022679"/>
    </source>
</evidence>
<organism evidence="11 12">
    <name type="scientific">Euplotes crassus</name>
    <dbReference type="NCBI Taxonomy" id="5936"/>
    <lineage>
        <taxon>Eukaryota</taxon>
        <taxon>Sar</taxon>
        <taxon>Alveolata</taxon>
        <taxon>Ciliophora</taxon>
        <taxon>Intramacronucleata</taxon>
        <taxon>Spirotrichea</taxon>
        <taxon>Hypotrichia</taxon>
        <taxon>Euplotida</taxon>
        <taxon>Euplotidae</taxon>
        <taxon>Moneuplotes</taxon>
    </lineage>
</organism>
<dbReference type="PANTHER" id="PTHR44899:SF3">
    <property type="entry name" value="SERINE_THREONINE-PROTEIN KINASE NEK1"/>
    <property type="match status" value="1"/>
</dbReference>
<evidence type="ECO:0000256" key="5">
    <source>
        <dbReference type="ARBA" id="ARBA00022777"/>
    </source>
</evidence>
<dbReference type="InterPro" id="IPR051131">
    <property type="entry name" value="NEK_Ser/Thr_kinase_NIMA"/>
</dbReference>
<dbReference type="PROSITE" id="PS50011">
    <property type="entry name" value="PROTEIN_KINASE_DOM"/>
    <property type="match status" value="1"/>
</dbReference>
<keyword evidence="2" id="KW-0723">Serine/threonine-protein kinase</keyword>
<keyword evidence="12" id="KW-1185">Reference proteome</keyword>
<name>A0AAD1UI53_EUPCR</name>
<feature type="region of interest" description="Disordered" evidence="9">
    <location>
        <begin position="368"/>
        <end position="389"/>
    </location>
</feature>
<sequence length="439" mass="50893">MNTLATSQTYKKIDTLKTKPHSKISLYEDTEQSRKIIIKQIRNFSPGNRQERKKMAEEATILAKFDHPNIIECYHAGFISKFADSLRKEVHEYFKIEMEYAPLGSLKDEIRRRNYQAEPRYFTEKEIMNYFVQIAKAVREIHNSNIIHRDLKPDNIFMFDNGIVKVGDFGESAELETSDQTRNTLCGTPCYMAPEVFLREHSFESDIWSLGVILYELCTLKVPFNSASCLEVERKVIHENDLAPVTPMYSENLQHLLLNLLEKIPSQRPTIDEIFQFSLVEDAEQEYYCNIVHEEIDFSSSLRPSQESNAISQPFSSNPVCMCEDYPRDGERVFNLGETVRYLPMDTIDPHHNPAKAIIRRRTMMPSVEETSSTQMSSNTTQSDQESSKELNYLHFKLDLKLEMSKDLKELNLPELVGNLLKNQSCKTPEEECEARLIN</sequence>
<dbReference type="GO" id="GO:0005524">
    <property type="term" value="F:ATP binding"/>
    <property type="evidence" value="ECO:0007669"/>
    <property type="project" value="UniProtKB-KW"/>
</dbReference>
<dbReference type="AlphaFoldDB" id="A0AAD1UI53"/>
<evidence type="ECO:0000256" key="7">
    <source>
        <dbReference type="ARBA" id="ARBA00047899"/>
    </source>
</evidence>
<dbReference type="SUPFAM" id="SSF56112">
    <property type="entry name" value="Protein kinase-like (PK-like)"/>
    <property type="match status" value="1"/>
</dbReference>
<dbReference type="InterPro" id="IPR000719">
    <property type="entry name" value="Prot_kinase_dom"/>
</dbReference>
<dbReference type="PANTHER" id="PTHR44899">
    <property type="entry name" value="CAMK FAMILY PROTEIN KINASE"/>
    <property type="match status" value="1"/>
</dbReference>
<evidence type="ECO:0000259" key="10">
    <source>
        <dbReference type="PROSITE" id="PS50011"/>
    </source>
</evidence>
<dbReference type="Pfam" id="PF00069">
    <property type="entry name" value="Pkinase"/>
    <property type="match status" value="1"/>
</dbReference>
<dbReference type="Proteomes" id="UP001295684">
    <property type="component" value="Unassembled WGS sequence"/>
</dbReference>
<comment type="catalytic activity">
    <reaction evidence="7">
        <text>L-threonyl-[protein] + ATP = O-phospho-L-threonyl-[protein] + ADP + H(+)</text>
        <dbReference type="Rhea" id="RHEA:46608"/>
        <dbReference type="Rhea" id="RHEA-COMP:11060"/>
        <dbReference type="Rhea" id="RHEA-COMP:11605"/>
        <dbReference type="ChEBI" id="CHEBI:15378"/>
        <dbReference type="ChEBI" id="CHEBI:30013"/>
        <dbReference type="ChEBI" id="CHEBI:30616"/>
        <dbReference type="ChEBI" id="CHEBI:61977"/>
        <dbReference type="ChEBI" id="CHEBI:456216"/>
        <dbReference type="EC" id="2.7.11.1"/>
    </reaction>
</comment>
<reference evidence="11" key="1">
    <citation type="submission" date="2023-07" db="EMBL/GenBank/DDBJ databases">
        <authorList>
            <consortium name="AG Swart"/>
            <person name="Singh M."/>
            <person name="Singh A."/>
            <person name="Seah K."/>
            <person name="Emmerich C."/>
        </authorList>
    </citation>
    <scope>NUCLEOTIDE SEQUENCE</scope>
    <source>
        <strain evidence="11">DP1</strain>
    </source>
</reference>
<evidence type="ECO:0000256" key="2">
    <source>
        <dbReference type="ARBA" id="ARBA00022527"/>
    </source>
</evidence>
<feature type="domain" description="Protein kinase" evidence="10">
    <location>
        <begin position="10"/>
        <end position="288"/>
    </location>
</feature>
<dbReference type="GO" id="GO:0004674">
    <property type="term" value="F:protein serine/threonine kinase activity"/>
    <property type="evidence" value="ECO:0007669"/>
    <property type="project" value="UniProtKB-KW"/>
</dbReference>
<evidence type="ECO:0000256" key="1">
    <source>
        <dbReference type="ARBA" id="ARBA00012513"/>
    </source>
</evidence>
<evidence type="ECO:0000256" key="4">
    <source>
        <dbReference type="ARBA" id="ARBA00022741"/>
    </source>
</evidence>
<comment type="caution">
    <text evidence="11">The sequence shown here is derived from an EMBL/GenBank/DDBJ whole genome shotgun (WGS) entry which is preliminary data.</text>
</comment>
<dbReference type="EC" id="2.7.11.1" evidence="1"/>
<dbReference type="SMART" id="SM00220">
    <property type="entry name" value="S_TKc"/>
    <property type="match status" value="1"/>
</dbReference>
<evidence type="ECO:0000313" key="11">
    <source>
        <dbReference type="EMBL" id="CAI2367102.1"/>
    </source>
</evidence>
<evidence type="ECO:0000256" key="6">
    <source>
        <dbReference type="ARBA" id="ARBA00022840"/>
    </source>
</evidence>
<feature type="compositionally biased region" description="Low complexity" evidence="9">
    <location>
        <begin position="371"/>
        <end position="385"/>
    </location>
</feature>
<evidence type="ECO:0000313" key="12">
    <source>
        <dbReference type="Proteomes" id="UP001295684"/>
    </source>
</evidence>